<evidence type="ECO:0000313" key="3">
    <source>
        <dbReference type="Proteomes" id="UP000677054"/>
    </source>
</evidence>
<dbReference type="Proteomes" id="UP000677054">
    <property type="component" value="Unassembled WGS sequence"/>
</dbReference>
<feature type="non-terminal residue" evidence="2">
    <location>
        <position position="243"/>
    </location>
</feature>
<organism evidence="2">
    <name type="scientific">Darwinula stevensoni</name>
    <dbReference type="NCBI Taxonomy" id="69355"/>
    <lineage>
        <taxon>Eukaryota</taxon>
        <taxon>Metazoa</taxon>
        <taxon>Ecdysozoa</taxon>
        <taxon>Arthropoda</taxon>
        <taxon>Crustacea</taxon>
        <taxon>Oligostraca</taxon>
        <taxon>Ostracoda</taxon>
        <taxon>Podocopa</taxon>
        <taxon>Podocopida</taxon>
        <taxon>Darwinulocopina</taxon>
        <taxon>Darwinuloidea</taxon>
        <taxon>Darwinulidae</taxon>
        <taxon>Darwinula</taxon>
    </lineage>
</organism>
<protein>
    <submittedName>
        <fullName evidence="2">Uncharacterized protein</fullName>
    </submittedName>
</protein>
<dbReference type="EMBL" id="LR906053">
    <property type="protein sequence ID" value="CAD7253737.1"/>
    <property type="molecule type" value="Genomic_DNA"/>
</dbReference>
<reference evidence="2" key="1">
    <citation type="submission" date="2020-11" db="EMBL/GenBank/DDBJ databases">
        <authorList>
            <person name="Tran Van P."/>
        </authorList>
    </citation>
    <scope>NUCLEOTIDE SEQUENCE</scope>
</reference>
<sequence length="243" mass="27417">YLPNIHGNPGDLPVVSLDQCDHLYPVRNKADTSRDSGDSEEKTRNTYKRHMRTRHGKLLTPDGRIIIMPEEEYATLRDQSKVSSVERRKQESLEKKEVRIAMALQQEVVEVCPDLVPVMKEEKKGSRKKRVNRRSRIRSTPVLPVNVSPKESSISSENVIFVQDPEGGFSFDGTQTIIMCDEVVEPVPAKTSQTRENAMQEYQLISVSEHMGDGETIILEGVDMNQLGDCYEIPVEVSFSGSI</sequence>
<feature type="compositionally biased region" description="Basic and acidic residues" evidence="1">
    <location>
        <begin position="28"/>
        <end position="44"/>
    </location>
</feature>
<feature type="region of interest" description="Disordered" evidence="1">
    <location>
        <begin position="26"/>
        <end position="47"/>
    </location>
</feature>
<dbReference type="EMBL" id="CAJPEV010006536">
    <property type="protein sequence ID" value="CAG0904192.1"/>
    <property type="molecule type" value="Genomic_DNA"/>
</dbReference>
<feature type="non-terminal residue" evidence="2">
    <location>
        <position position="1"/>
    </location>
</feature>
<keyword evidence="3" id="KW-1185">Reference proteome</keyword>
<name>A0A7R9AGG1_9CRUS</name>
<accession>A0A7R9AGG1</accession>
<proteinExistence type="predicted"/>
<dbReference type="OrthoDB" id="3533395at2759"/>
<evidence type="ECO:0000313" key="2">
    <source>
        <dbReference type="EMBL" id="CAD7253737.1"/>
    </source>
</evidence>
<gene>
    <name evidence="2" type="ORF">DSTB1V02_LOCUS13484</name>
</gene>
<dbReference type="AlphaFoldDB" id="A0A7R9AGG1"/>
<evidence type="ECO:0000256" key="1">
    <source>
        <dbReference type="SAM" id="MobiDB-lite"/>
    </source>
</evidence>